<comment type="caution">
    <text evidence="1">The sequence shown here is derived from an EMBL/GenBank/DDBJ whole genome shotgun (WGS) entry which is preliminary data.</text>
</comment>
<sequence length="483" mass="53393">MDDPPPAKSWSIHTRPEITSRYKIHELVGSGAYSDVYRATRHSDGLTVALKEVHDYQSAFREIEALQILRGAANVVEMHEYFWREDEDAVLVLEYLRSDLGEVIREGKKRVGGLGVGEVKRWMIEVLKGVDEVHRKGIVHRDLKPGNLLVGEGGLVKLADFGQARILLDHGNVSDYDFPPHADFTPSHTPVTHVEGSLEGDGSKPVTRETGESRGTTGDATTETIDKEEYCRELDKYKSKFPIDDVTIEMSINDGNTSCMATCTASDLDDNSFQGSYAYGAEDASGENMQGALTSCVGTRWFRAPELLYGSIDYGLGVDLWALGCILAELLTLEPLFPGASDIDQLGRIFNVLGNLTEATWPGCAKLPDYRIITFAEVESPTGIASLLPNRSYDEVALVQRLVCYDPAARASAAELLQHKYFHEEPLPVPVSELPVPLPKSSQDEDSSDDWNRYNDMEPDSDFDDFGPMEVTTTNSGFSIQFP</sequence>
<evidence type="ECO:0000313" key="1">
    <source>
        <dbReference type="EMBL" id="KAI4379410.1"/>
    </source>
</evidence>
<protein>
    <submittedName>
        <fullName evidence="1">Uncharacterized protein</fullName>
    </submittedName>
</protein>
<keyword evidence="2" id="KW-1185">Reference proteome</keyword>
<name>A0ACB9RKB2_9MYRT</name>
<accession>A0ACB9RKB2</accession>
<evidence type="ECO:0000313" key="2">
    <source>
        <dbReference type="Proteomes" id="UP001057402"/>
    </source>
</evidence>
<reference evidence="2" key="1">
    <citation type="journal article" date="2023" name="Front. Plant Sci.">
        <title>Chromosomal-level genome assembly of Melastoma candidum provides insights into trichome evolution.</title>
        <authorList>
            <person name="Zhong Y."/>
            <person name="Wu W."/>
            <person name="Sun C."/>
            <person name="Zou P."/>
            <person name="Liu Y."/>
            <person name="Dai S."/>
            <person name="Zhou R."/>
        </authorList>
    </citation>
    <scope>NUCLEOTIDE SEQUENCE [LARGE SCALE GENOMIC DNA]</scope>
</reference>
<proteinExistence type="predicted"/>
<organism evidence="1 2">
    <name type="scientific">Melastoma candidum</name>
    <dbReference type="NCBI Taxonomy" id="119954"/>
    <lineage>
        <taxon>Eukaryota</taxon>
        <taxon>Viridiplantae</taxon>
        <taxon>Streptophyta</taxon>
        <taxon>Embryophyta</taxon>
        <taxon>Tracheophyta</taxon>
        <taxon>Spermatophyta</taxon>
        <taxon>Magnoliopsida</taxon>
        <taxon>eudicotyledons</taxon>
        <taxon>Gunneridae</taxon>
        <taxon>Pentapetalae</taxon>
        <taxon>rosids</taxon>
        <taxon>malvids</taxon>
        <taxon>Myrtales</taxon>
        <taxon>Melastomataceae</taxon>
        <taxon>Melastomatoideae</taxon>
        <taxon>Melastomateae</taxon>
        <taxon>Melastoma</taxon>
    </lineage>
</organism>
<dbReference type="Proteomes" id="UP001057402">
    <property type="component" value="Chromosome 3"/>
</dbReference>
<gene>
    <name evidence="1" type="ORF">MLD38_005712</name>
</gene>
<dbReference type="EMBL" id="CM042882">
    <property type="protein sequence ID" value="KAI4379410.1"/>
    <property type="molecule type" value="Genomic_DNA"/>
</dbReference>